<feature type="domain" description="N-acetyltransferase" evidence="3">
    <location>
        <begin position="1"/>
        <end position="172"/>
    </location>
</feature>
<evidence type="ECO:0000313" key="4">
    <source>
        <dbReference type="EMBL" id="UPW01602.1"/>
    </source>
</evidence>
<proteinExistence type="predicted"/>
<dbReference type="PANTHER" id="PTHR43072:SF23">
    <property type="entry name" value="UPF0039 PROTEIN C11D3.02C"/>
    <property type="match status" value="1"/>
</dbReference>
<organism evidence="4 5">
    <name type="scientific">Halorussus gelatinilyticus</name>
    <dbReference type="NCBI Taxonomy" id="2937524"/>
    <lineage>
        <taxon>Archaea</taxon>
        <taxon>Methanobacteriati</taxon>
        <taxon>Methanobacteriota</taxon>
        <taxon>Stenosarchaea group</taxon>
        <taxon>Halobacteria</taxon>
        <taxon>Halobacteriales</taxon>
        <taxon>Haladaptataceae</taxon>
        <taxon>Halorussus</taxon>
    </lineage>
</organism>
<dbReference type="AlphaFoldDB" id="A0A8U0IMF2"/>
<dbReference type="PANTHER" id="PTHR43072">
    <property type="entry name" value="N-ACETYLTRANSFERASE"/>
    <property type="match status" value="1"/>
</dbReference>
<dbReference type="InterPro" id="IPR016181">
    <property type="entry name" value="Acyl_CoA_acyltransferase"/>
</dbReference>
<dbReference type="Pfam" id="PF13420">
    <property type="entry name" value="Acetyltransf_4"/>
    <property type="match status" value="1"/>
</dbReference>
<dbReference type="InterPro" id="IPR000182">
    <property type="entry name" value="GNAT_dom"/>
</dbReference>
<dbReference type="CDD" id="cd04301">
    <property type="entry name" value="NAT_SF"/>
    <property type="match status" value="1"/>
</dbReference>
<dbReference type="GO" id="GO:0016747">
    <property type="term" value="F:acyltransferase activity, transferring groups other than amino-acyl groups"/>
    <property type="evidence" value="ECO:0007669"/>
    <property type="project" value="InterPro"/>
</dbReference>
<dbReference type="EMBL" id="CP096658">
    <property type="protein sequence ID" value="UPW01602.1"/>
    <property type="molecule type" value="Genomic_DNA"/>
</dbReference>
<evidence type="ECO:0000259" key="3">
    <source>
        <dbReference type="PROSITE" id="PS51186"/>
    </source>
</evidence>
<keyword evidence="5" id="KW-1185">Reference proteome</keyword>
<name>A0A8U0IMF2_9EURY</name>
<dbReference type="GeneID" id="72189334"/>
<reference evidence="4" key="1">
    <citation type="submission" date="2022-04" db="EMBL/GenBank/DDBJ databases">
        <title>Diverse halophilic archaea isolated from saline environments.</title>
        <authorList>
            <person name="Cui H.-L."/>
        </authorList>
    </citation>
    <scope>NUCLEOTIDE SEQUENCE</scope>
    <source>
        <strain evidence="4">XZYJT40</strain>
    </source>
</reference>
<keyword evidence="2" id="KW-0012">Acyltransferase</keyword>
<evidence type="ECO:0000256" key="1">
    <source>
        <dbReference type="ARBA" id="ARBA00022679"/>
    </source>
</evidence>
<gene>
    <name evidence="4" type="ORF">M0R88_05725</name>
</gene>
<dbReference type="PROSITE" id="PS51186">
    <property type="entry name" value="GNAT"/>
    <property type="match status" value="1"/>
</dbReference>
<accession>A0A8U0IMF2</accession>
<dbReference type="Proteomes" id="UP000830434">
    <property type="component" value="Chromosome"/>
</dbReference>
<dbReference type="RefSeq" id="WP_248656000.1">
    <property type="nucleotide sequence ID" value="NZ_CP096658.1"/>
</dbReference>
<evidence type="ECO:0000313" key="5">
    <source>
        <dbReference type="Proteomes" id="UP000830434"/>
    </source>
</evidence>
<sequence>MRIRLADEADAARIRAIYAPIVEETVISFEEDPPSEAEMADRIAETVRRYPWIVFEVQNGDGEGDETDGEIGGYAYAGRHREREAYRWSVDVSVYVAESYRRRGVGRGLYESLVEILRFQGFCNAYAGISLPNPASVALHESLGFEQVGVYESVGYKHGAWHDVGWWQRRLRERPEHPDPPRPLTEVAGTAAFETALGEGESAVEG</sequence>
<dbReference type="NCBIfam" id="NF040504">
    <property type="entry name" value="resist_ArsN1b"/>
    <property type="match status" value="1"/>
</dbReference>
<protein>
    <submittedName>
        <fullName evidence="4">N-acetyltransferase family protein</fullName>
    </submittedName>
</protein>
<dbReference type="KEGG" id="haxz:M0R88_05725"/>
<evidence type="ECO:0000256" key="2">
    <source>
        <dbReference type="ARBA" id="ARBA00023315"/>
    </source>
</evidence>
<dbReference type="Gene3D" id="3.40.630.30">
    <property type="match status" value="1"/>
</dbReference>
<dbReference type="SUPFAM" id="SSF55729">
    <property type="entry name" value="Acyl-CoA N-acyltransferases (Nat)"/>
    <property type="match status" value="1"/>
</dbReference>
<keyword evidence="1" id="KW-0808">Transferase</keyword>